<keyword evidence="1" id="KW-0732">Signal</keyword>
<comment type="caution">
    <text evidence="2">The sequence shown here is derived from an EMBL/GenBank/DDBJ whole genome shotgun (WGS) entry which is preliminary data.</text>
</comment>
<name>A0A699WUD3_TANCI</name>
<gene>
    <name evidence="2" type="ORF">Tci_921117</name>
</gene>
<dbReference type="AlphaFoldDB" id="A0A699WUD3"/>
<feature type="signal peptide" evidence="1">
    <location>
        <begin position="1"/>
        <end position="25"/>
    </location>
</feature>
<protein>
    <submittedName>
        <fullName evidence="2">Uncharacterized protein</fullName>
    </submittedName>
</protein>
<feature type="chain" id="PRO_5025532783" evidence="1">
    <location>
        <begin position="26"/>
        <end position="80"/>
    </location>
</feature>
<dbReference type="EMBL" id="BKCJ011736605">
    <property type="protein sequence ID" value="GFD49148.1"/>
    <property type="molecule type" value="Genomic_DNA"/>
</dbReference>
<organism evidence="2">
    <name type="scientific">Tanacetum cinerariifolium</name>
    <name type="common">Dalmatian daisy</name>
    <name type="synonym">Chrysanthemum cinerariifolium</name>
    <dbReference type="NCBI Taxonomy" id="118510"/>
    <lineage>
        <taxon>Eukaryota</taxon>
        <taxon>Viridiplantae</taxon>
        <taxon>Streptophyta</taxon>
        <taxon>Embryophyta</taxon>
        <taxon>Tracheophyta</taxon>
        <taxon>Spermatophyta</taxon>
        <taxon>Magnoliopsida</taxon>
        <taxon>eudicotyledons</taxon>
        <taxon>Gunneridae</taxon>
        <taxon>Pentapetalae</taxon>
        <taxon>asterids</taxon>
        <taxon>campanulids</taxon>
        <taxon>Asterales</taxon>
        <taxon>Asteraceae</taxon>
        <taxon>Asteroideae</taxon>
        <taxon>Anthemideae</taxon>
        <taxon>Anthemidinae</taxon>
        <taxon>Tanacetum</taxon>
    </lineage>
</organism>
<feature type="non-terminal residue" evidence="2">
    <location>
        <position position="80"/>
    </location>
</feature>
<accession>A0A699WUD3</accession>
<evidence type="ECO:0000313" key="2">
    <source>
        <dbReference type="EMBL" id="GFD49148.1"/>
    </source>
</evidence>
<evidence type="ECO:0000256" key="1">
    <source>
        <dbReference type="SAM" id="SignalP"/>
    </source>
</evidence>
<proteinExistence type="predicted"/>
<reference evidence="2" key="1">
    <citation type="journal article" date="2019" name="Sci. Rep.">
        <title>Draft genome of Tanacetum cinerariifolium, the natural source of mosquito coil.</title>
        <authorList>
            <person name="Yamashiro T."/>
            <person name="Shiraishi A."/>
            <person name="Satake H."/>
            <person name="Nakayama K."/>
        </authorList>
    </citation>
    <scope>NUCLEOTIDE SEQUENCE</scope>
</reference>
<sequence length="80" mass="8006">MLTDKKLLLAALTAAPLLLAGSALGQGLGNSPYSRVGLGDNVGNLGGVRQLGMGGAGQAAPNTGNVNELNPALLYYTPRT</sequence>